<comment type="caution">
    <text evidence="2">The sequence shown here is derived from an EMBL/GenBank/DDBJ whole genome shotgun (WGS) entry which is preliminary data.</text>
</comment>
<dbReference type="Proteomes" id="UP001301769">
    <property type="component" value="Unassembled WGS sequence"/>
</dbReference>
<keyword evidence="1" id="KW-0812">Transmembrane</keyword>
<organism evidence="2 3">
    <name type="scientific">Rhypophila decipiens</name>
    <dbReference type="NCBI Taxonomy" id="261697"/>
    <lineage>
        <taxon>Eukaryota</taxon>
        <taxon>Fungi</taxon>
        <taxon>Dikarya</taxon>
        <taxon>Ascomycota</taxon>
        <taxon>Pezizomycotina</taxon>
        <taxon>Sordariomycetes</taxon>
        <taxon>Sordariomycetidae</taxon>
        <taxon>Sordariales</taxon>
        <taxon>Naviculisporaceae</taxon>
        <taxon>Rhypophila</taxon>
    </lineage>
</organism>
<proteinExistence type="predicted"/>
<name>A0AAN7B409_9PEZI</name>
<keyword evidence="1" id="KW-1133">Transmembrane helix</keyword>
<evidence type="ECO:0000256" key="1">
    <source>
        <dbReference type="SAM" id="Phobius"/>
    </source>
</evidence>
<keyword evidence="1" id="KW-0472">Membrane</keyword>
<evidence type="ECO:0000313" key="2">
    <source>
        <dbReference type="EMBL" id="KAK4210083.1"/>
    </source>
</evidence>
<sequence length="686" mass="74972">MGNIQQQTTKPASKPVHANQKVHYAPKRTLPWPFRHWGLVVHITTQLIIIAAVTGLWVVSNRSYGIASVVATPTSPFEGGSSGILLWTYSLLWTAVPAFLMARYTEIFATTLNSLKSVQVILELCNPSARDKVCVKCGRTHGWGWQSKPFAHWSKRKRRDKATPGETILLDYDSMGYSIPIWNSWKAYRNNHYLISISMLVKFLLTLTGALAAAILAVANVASSSPVPLQRAPDFDGWALSLSSSSASLRPATDVVSATINNGAEAIPWTTATHAFRPFYYHQPAQAPASSNLTGQTTAYSATLDCVVLDPVQISSANGIQLEGEVGNNATLTIKFTDRGCSVSKYLNLLSDSSTTYFKSWAETECGKSANYSRFGFFSGIASTTSPIGLDNITITSCIPAFWNSSSIVTVTSNDHIVGGNRVLSFAIQSSTPFDLPSRDSYLGDIPLYAVADPSEQLHMDTVSRLSYEHAMQVNPTSPLNSDTVVSSFETIFSAVFSSMSSLVGFKGTGNTGDSNSQATSDSFFFGVLSTPQNRLFIVWQPAAAVIGIMVFALIVTVYIALVWVPRSKALLLQNPELVHSVLLGYAMIVNRSDELGEYIDTVKREALMDEMSHWGQGHGVDGAGTPVGWWGAGSRPSEAEEDVLQNIDLVEFARKKKNLNQDWECELDQGKIRLRRRQPSVYWGS</sequence>
<gene>
    <name evidence="2" type="ORF">QBC37DRAFT_449100</name>
</gene>
<feature type="transmembrane region" description="Helical" evidence="1">
    <location>
        <begin position="193"/>
        <end position="219"/>
    </location>
</feature>
<evidence type="ECO:0000313" key="3">
    <source>
        <dbReference type="Proteomes" id="UP001301769"/>
    </source>
</evidence>
<feature type="transmembrane region" description="Helical" evidence="1">
    <location>
        <begin position="79"/>
        <end position="100"/>
    </location>
</feature>
<feature type="transmembrane region" description="Helical" evidence="1">
    <location>
        <begin position="37"/>
        <end position="59"/>
    </location>
</feature>
<keyword evidence="3" id="KW-1185">Reference proteome</keyword>
<reference evidence="2" key="2">
    <citation type="submission" date="2023-05" db="EMBL/GenBank/DDBJ databases">
        <authorList>
            <consortium name="Lawrence Berkeley National Laboratory"/>
            <person name="Steindorff A."/>
            <person name="Hensen N."/>
            <person name="Bonometti L."/>
            <person name="Westerberg I."/>
            <person name="Brannstrom I.O."/>
            <person name="Guillou S."/>
            <person name="Cros-Aarteil S."/>
            <person name="Calhoun S."/>
            <person name="Haridas S."/>
            <person name="Kuo A."/>
            <person name="Mondo S."/>
            <person name="Pangilinan J."/>
            <person name="Riley R."/>
            <person name="Labutti K."/>
            <person name="Andreopoulos B."/>
            <person name="Lipzen A."/>
            <person name="Chen C."/>
            <person name="Yanf M."/>
            <person name="Daum C."/>
            <person name="Ng V."/>
            <person name="Clum A."/>
            <person name="Ohm R."/>
            <person name="Martin F."/>
            <person name="Silar P."/>
            <person name="Natvig D."/>
            <person name="Lalanne C."/>
            <person name="Gautier V."/>
            <person name="Ament-Velasquez S.L."/>
            <person name="Kruys A."/>
            <person name="Hutchinson M.I."/>
            <person name="Powell A.J."/>
            <person name="Barry K."/>
            <person name="Miller A.N."/>
            <person name="Grigoriev I.V."/>
            <person name="Debuchy R."/>
            <person name="Gladieux P."/>
            <person name="Thoren M.H."/>
            <person name="Johannesson H."/>
        </authorList>
    </citation>
    <scope>NUCLEOTIDE SEQUENCE</scope>
    <source>
        <strain evidence="2">PSN293</strain>
    </source>
</reference>
<accession>A0AAN7B409</accession>
<reference evidence="2" key="1">
    <citation type="journal article" date="2023" name="Mol. Phylogenet. Evol.">
        <title>Genome-scale phylogeny and comparative genomics of the fungal order Sordariales.</title>
        <authorList>
            <person name="Hensen N."/>
            <person name="Bonometti L."/>
            <person name="Westerberg I."/>
            <person name="Brannstrom I.O."/>
            <person name="Guillou S."/>
            <person name="Cros-Aarteil S."/>
            <person name="Calhoun S."/>
            <person name="Haridas S."/>
            <person name="Kuo A."/>
            <person name="Mondo S."/>
            <person name="Pangilinan J."/>
            <person name="Riley R."/>
            <person name="LaButti K."/>
            <person name="Andreopoulos B."/>
            <person name="Lipzen A."/>
            <person name="Chen C."/>
            <person name="Yan M."/>
            <person name="Daum C."/>
            <person name="Ng V."/>
            <person name="Clum A."/>
            <person name="Steindorff A."/>
            <person name="Ohm R.A."/>
            <person name="Martin F."/>
            <person name="Silar P."/>
            <person name="Natvig D.O."/>
            <person name="Lalanne C."/>
            <person name="Gautier V."/>
            <person name="Ament-Velasquez S.L."/>
            <person name="Kruys A."/>
            <person name="Hutchinson M.I."/>
            <person name="Powell A.J."/>
            <person name="Barry K."/>
            <person name="Miller A.N."/>
            <person name="Grigoriev I.V."/>
            <person name="Debuchy R."/>
            <person name="Gladieux P."/>
            <person name="Hiltunen Thoren M."/>
            <person name="Johannesson H."/>
        </authorList>
    </citation>
    <scope>NUCLEOTIDE SEQUENCE</scope>
    <source>
        <strain evidence="2">PSN293</strain>
    </source>
</reference>
<dbReference type="AlphaFoldDB" id="A0AAN7B409"/>
<protein>
    <submittedName>
        <fullName evidence="2">Uncharacterized protein</fullName>
    </submittedName>
</protein>
<feature type="transmembrane region" description="Helical" evidence="1">
    <location>
        <begin position="539"/>
        <end position="565"/>
    </location>
</feature>
<dbReference type="EMBL" id="MU858185">
    <property type="protein sequence ID" value="KAK4210083.1"/>
    <property type="molecule type" value="Genomic_DNA"/>
</dbReference>